<evidence type="ECO:0000313" key="3">
    <source>
        <dbReference type="Proteomes" id="UP000184035"/>
    </source>
</evidence>
<dbReference type="EMBL" id="FQVM01000011">
    <property type="protein sequence ID" value="SHE78703.1"/>
    <property type="molecule type" value="Genomic_DNA"/>
</dbReference>
<keyword evidence="1" id="KW-1133">Transmembrane helix</keyword>
<evidence type="ECO:0000256" key="1">
    <source>
        <dbReference type="SAM" id="Phobius"/>
    </source>
</evidence>
<evidence type="ECO:0000313" key="2">
    <source>
        <dbReference type="EMBL" id="SHE78703.1"/>
    </source>
</evidence>
<feature type="transmembrane region" description="Helical" evidence="1">
    <location>
        <begin position="36"/>
        <end position="53"/>
    </location>
</feature>
<keyword evidence="1" id="KW-0812">Transmembrane</keyword>
<dbReference type="AlphaFoldDB" id="A0A1M4WCB2"/>
<dbReference type="Proteomes" id="UP000184035">
    <property type="component" value="Unassembled WGS sequence"/>
</dbReference>
<organism evidence="2 3">
    <name type="scientific">Clostridium fallax</name>
    <dbReference type="NCBI Taxonomy" id="1533"/>
    <lineage>
        <taxon>Bacteria</taxon>
        <taxon>Bacillati</taxon>
        <taxon>Bacillota</taxon>
        <taxon>Clostridia</taxon>
        <taxon>Eubacteriales</taxon>
        <taxon>Clostridiaceae</taxon>
        <taxon>Clostridium</taxon>
    </lineage>
</organism>
<gene>
    <name evidence="2" type="ORF">SAMN05443638_11159</name>
</gene>
<reference evidence="2 3" key="1">
    <citation type="submission" date="2016-11" db="EMBL/GenBank/DDBJ databases">
        <authorList>
            <person name="Jaros S."/>
            <person name="Januszkiewicz K."/>
            <person name="Wedrychowicz H."/>
        </authorList>
    </citation>
    <scope>NUCLEOTIDE SEQUENCE [LARGE SCALE GENOMIC DNA]</scope>
    <source>
        <strain evidence="2 3">DSM 2631</strain>
    </source>
</reference>
<dbReference type="RefSeq" id="WP_242977308.1">
    <property type="nucleotide sequence ID" value="NZ_FQVM01000011.1"/>
</dbReference>
<proteinExistence type="predicted"/>
<sequence>MELDILQFVPQNIMILIPAIYILGIFLRNSPKIKNWTIPWILMVLGILGSIVIEGFSFLAIIQGIIVAGMAVFTNQIVKQTRNKD</sequence>
<protein>
    <submittedName>
        <fullName evidence="2">Phage holin family Hol44, holin superfamily V</fullName>
    </submittedName>
</protein>
<accession>A0A1M4WCB2</accession>
<dbReference type="STRING" id="1533.SAMN05443638_11159"/>
<dbReference type="Pfam" id="PF16079">
    <property type="entry name" value="Phage_holin_5_2"/>
    <property type="match status" value="1"/>
</dbReference>
<keyword evidence="3" id="KW-1185">Reference proteome</keyword>
<name>A0A1M4WCB2_9CLOT</name>
<dbReference type="InterPro" id="IPR032111">
    <property type="entry name" value="Clostridium_phage_holin"/>
</dbReference>
<feature type="transmembrane region" description="Helical" evidence="1">
    <location>
        <begin position="12"/>
        <end position="29"/>
    </location>
</feature>
<keyword evidence="1" id="KW-0472">Membrane</keyword>